<feature type="transmembrane region" description="Helical" evidence="1">
    <location>
        <begin position="147"/>
        <end position="167"/>
    </location>
</feature>
<evidence type="ECO:0000313" key="3">
    <source>
        <dbReference type="Proteomes" id="UP000054937"/>
    </source>
</evidence>
<dbReference type="AlphaFoldDB" id="A0A0V0QRU6"/>
<comment type="caution">
    <text evidence="2">The sequence shown here is derived from an EMBL/GenBank/DDBJ whole genome shotgun (WGS) entry which is preliminary data.</text>
</comment>
<gene>
    <name evidence="2" type="ORF">PPERSA_06635</name>
</gene>
<dbReference type="EMBL" id="LDAU01000110">
    <property type="protein sequence ID" value="KRX05001.1"/>
    <property type="molecule type" value="Genomic_DNA"/>
</dbReference>
<evidence type="ECO:0000256" key="1">
    <source>
        <dbReference type="SAM" id="Phobius"/>
    </source>
</evidence>
<evidence type="ECO:0000313" key="2">
    <source>
        <dbReference type="EMBL" id="KRX05001.1"/>
    </source>
</evidence>
<dbReference type="Proteomes" id="UP000054937">
    <property type="component" value="Unassembled WGS sequence"/>
</dbReference>
<accession>A0A0V0QRU6</accession>
<proteinExistence type="predicted"/>
<keyword evidence="1" id="KW-1133">Transmembrane helix</keyword>
<keyword evidence="1" id="KW-0472">Membrane</keyword>
<protein>
    <recommendedName>
        <fullName evidence="4">Transmembrane protein</fullName>
    </recommendedName>
</protein>
<keyword evidence="1" id="KW-0812">Transmembrane</keyword>
<keyword evidence="3" id="KW-1185">Reference proteome</keyword>
<organism evidence="2 3">
    <name type="scientific">Pseudocohnilembus persalinus</name>
    <name type="common">Ciliate</name>
    <dbReference type="NCBI Taxonomy" id="266149"/>
    <lineage>
        <taxon>Eukaryota</taxon>
        <taxon>Sar</taxon>
        <taxon>Alveolata</taxon>
        <taxon>Ciliophora</taxon>
        <taxon>Intramacronucleata</taxon>
        <taxon>Oligohymenophorea</taxon>
        <taxon>Scuticociliatia</taxon>
        <taxon>Philasterida</taxon>
        <taxon>Pseudocohnilembidae</taxon>
        <taxon>Pseudocohnilembus</taxon>
    </lineage>
</organism>
<sequence length="177" mass="21822">MYYFNFSKSYFPQFYKIFSLIYYFKTQKILQFISSFYLSLQSLPSFSTYNQFKSQFIVNFYNCILFQSDYYQLLKFGLIQLYTQFFTYLGDLQHSLYEGNSFLIYYDLIIFKLTFCIYYSFLYEYLMTWISWEPLYFFYILNQKLLFKFRAFLSLNAPQLIIFYVTAYSSKTSLLNF</sequence>
<reference evidence="2 3" key="1">
    <citation type="journal article" date="2015" name="Sci. Rep.">
        <title>Genome of the facultative scuticociliatosis pathogen Pseudocohnilembus persalinus provides insight into its virulence through horizontal gene transfer.</title>
        <authorList>
            <person name="Xiong J."/>
            <person name="Wang G."/>
            <person name="Cheng J."/>
            <person name="Tian M."/>
            <person name="Pan X."/>
            <person name="Warren A."/>
            <person name="Jiang C."/>
            <person name="Yuan D."/>
            <person name="Miao W."/>
        </authorList>
    </citation>
    <scope>NUCLEOTIDE SEQUENCE [LARGE SCALE GENOMIC DNA]</scope>
    <source>
        <strain evidence="2">36N120E</strain>
    </source>
</reference>
<feature type="transmembrane region" description="Helical" evidence="1">
    <location>
        <begin position="103"/>
        <end position="126"/>
    </location>
</feature>
<evidence type="ECO:0008006" key="4">
    <source>
        <dbReference type="Google" id="ProtNLM"/>
    </source>
</evidence>
<dbReference type="InParanoid" id="A0A0V0QRU6"/>
<name>A0A0V0QRU6_PSEPJ</name>